<keyword evidence="3" id="KW-0808">Transferase</keyword>
<dbReference type="Pfam" id="PF13439">
    <property type="entry name" value="Glyco_transf_4"/>
    <property type="match status" value="1"/>
</dbReference>
<keyword evidence="4" id="KW-1185">Reference proteome</keyword>
<dbReference type="GO" id="GO:0016757">
    <property type="term" value="F:glycosyltransferase activity"/>
    <property type="evidence" value="ECO:0007669"/>
    <property type="project" value="InterPro"/>
</dbReference>
<evidence type="ECO:0000259" key="2">
    <source>
        <dbReference type="Pfam" id="PF13439"/>
    </source>
</evidence>
<dbReference type="EMBL" id="AP011112">
    <property type="protein sequence ID" value="BAI69788.1"/>
    <property type="molecule type" value="Genomic_DNA"/>
</dbReference>
<dbReference type="OrthoDB" id="9795068at2"/>
<name>D3DIY6_HYDTT</name>
<dbReference type="PANTHER" id="PTHR12526:SF595">
    <property type="entry name" value="BLL5217 PROTEIN"/>
    <property type="match status" value="1"/>
</dbReference>
<proteinExistence type="predicted"/>
<accession>D3DIY6</accession>
<dbReference type="SUPFAM" id="SSF53756">
    <property type="entry name" value="UDP-Glycosyltransferase/glycogen phosphorylase"/>
    <property type="match status" value="1"/>
</dbReference>
<dbReference type="KEGG" id="hte:Hydth_1327"/>
<dbReference type="InterPro" id="IPR001296">
    <property type="entry name" value="Glyco_trans_1"/>
</dbReference>
<dbReference type="eggNOG" id="COG0438">
    <property type="taxonomic scope" value="Bacteria"/>
</dbReference>
<dbReference type="CDD" id="cd03802">
    <property type="entry name" value="GT4_AviGT4-like"/>
    <property type="match status" value="1"/>
</dbReference>
<evidence type="ECO:0000259" key="1">
    <source>
        <dbReference type="Pfam" id="PF00534"/>
    </source>
</evidence>
<dbReference type="InterPro" id="IPR028098">
    <property type="entry name" value="Glyco_trans_4-like_N"/>
</dbReference>
<protein>
    <submittedName>
        <fullName evidence="3">Glycosyltransferase, group 1</fullName>
    </submittedName>
</protein>
<evidence type="ECO:0000313" key="4">
    <source>
        <dbReference type="Proteomes" id="UP000002574"/>
    </source>
</evidence>
<feature type="domain" description="Glycosyltransferase subfamily 4-like N-terminal" evidence="2">
    <location>
        <begin position="18"/>
        <end position="163"/>
    </location>
</feature>
<dbReference type="Pfam" id="PF00534">
    <property type="entry name" value="Glycos_transf_1"/>
    <property type="match status" value="1"/>
</dbReference>
<dbReference type="KEGG" id="hth:HTH_1336"/>
<feature type="domain" description="Glycosyl transferase family 1" evidence="1">
    <location>
        <begin position="170"/>
        <end position="301"/>
    </location>
</feature>
<dbReference type="Gene3D" id="3.40.50.2000">
    <property type="entry name" value="Glycogen Phosphorylase B"/>
    <property type="match status" value="2"/>
</dbReference>
<dbReference type="AlphaFoldDB" id="D3DIY6"/>
<organism evidence="3 4">
    <name type="scientific">Hydrogenobacter thermophilus (strain DSM 6534 / IAM 12695 / TK-6)</name>
    <dbReference type="NCBI Taxonomy" id="608538"/>
    <lineage>
        <taxon>Bacteria</taxon>
        <taxon>Pseudomonadati</taxon>
        <taxon>Aquificota</taxon>
        <taxon>Aquificia</taxon>
        <taxon>Aquificales</taxon>
        <taxon>Aquificaceae</taxon>
        <taxon>Hydrogenobacter</taxon>
    </lineage>
</organism>
<dbReference type="PANTHER" id="PTHR12526">
    <property type="entry name" value="GLYCOSYLTRANSFERASE"/>
    <property type="match status" value="1"/>
</dbReference>
<sequence>MRVAQVGPLIYQIPPQKYGGTELVVYNIIKGLREKGINCTLFATEGSQVDARLVPICQPLGWKDQQKVAYYEYLEACQVLAKQEEFDIIHIHFYPHNPQWFFTLTLLEKPAVFTIHSLLEGFSRLYKRFPYLAYAQLVSISNNQREPLPFANYVATVYNGIDVRLFPYQPKKEDFLVFIGRSTFEKGVAEAIEVAKRLGKKLYLMLKVDTPQEEEYFQKYIKPRVDGKKVIFVGEVEFEEKVEYLSKASAFIFPMQWREPFGLVMIEAMACGTPVFVADRGSAREIVLHGKTGTLVKVRKRPKFMDEDLIEGLVKAYKKYIDKINPEDCRRHVEENFTYQKMTEGYLQVYQKVIESWDEIRKKILSYRPDLILTKI</sequence>
<gene>
    <name evidence="3" type="ordered locus">HTH_1336</name>
</gene>
<reference evidence="3 4" key="1">
    <citation type="journal article" date="2010" name="J. Bacteriol.">
        <title>Complete genome sequence of the thermophilic, obligately chemolithoautotrophic hydrogen-oxidizing bacterium Hydrogenobacter thermophilus TK-6.</title>
        <authorList>
            <person name="Arai H."/>
            <person name="Kanbe H."/>
            <person name="Ishii M."/>
            <person name="Igarashi Y."/>
        </authorList>
    </citation>
    <scope>NUCLEOTIDE SEQUENCE [LARGE SCALE GENOMIC DNA]</scope>
    <source>
        <strain evidence="4">DSM 6534 / IAM 12695 / TK-6 [Tokyo]</strain>
    </source>
</reference>
<dbReference type="Proteomes" id="UP000002574">
    <property type="component" value="Chromosome"/>
</dbReference>
<dbReference type="RefSeq" id="WP_012963968.1">
    <property type="nucleotide sequence ID" value="NC_013799.1"/>
</dbReference>
<dbReference type="CAZy" id="GT4">
    <property type="family name" value="Glycosyltransferase Family 4"/>
</dbReference>
<evidence type="ECO:0000313" key="3">
    <source>
        <dbReference type="EMBL" id="BAI69788.1"/>
    </source>
</evidence>
<dbReference type="STRING" id="608538.HTH_1336"/>